<dbReference type="EMBL" id="JACKTY010000014">
    <property type="protein sequence ID" value="MCV7225385.1"/>
    <property type="molecule type" value="Genomic_DNA"/>
</dbReference>
<evidence type="ECO:0000256" key="3">
    <source>
        <dbReference type="ARBA" id="ARBA00011233"/>
    </source>
</evidence>
<dbReference type="PANTHER" id="PTHR30246:SF1">
    <property type="entry name" value="2-DEHYDRO-3-DEOXY-6-PHOSPHOGALACTONATE ALDOLASE-RELATED"/>
    <property type="match status" value="1"/>
</dbReference>
<organism evidence="6 7">
    <name type="scientific">Mycolicibacterium komossense</name>
    <dbReference type="NCBI Taxonomy" id="1779"/>
    <lineage>
        <taxon>Bacteria</taxon>
        <taxon>Bacillati</taxon>
        <taxon>Actinomycetota</taxon>
        <taxon>Actinomycetes</taxon>
        <taxon>Mycobacteriales</taxon>
        <taxon>Mycobacteriaceae</taxon>
        <taxon>Mycolicibacterium</taxon>
    </lineage>
</organism>
<evidence type="ECO:0000256" key="2">
    <source>
        <dbReference type="ARBA" id="ARBA00006906"/>
    </source>
</evidence>
<evidence type="ECO:0000313" key="6">
    <source>
        <dbReference type="EMBL" id="MCV7225385.1"/>
    </source>
</evidence>
<dbReference type="Proteomes" id="UP001526201">
    <property type="component" value="Unassembled WGS sequence"/>
</dbReference>
<dbReference type="InterPro" id="IPR031338">
    <property type="entry name" value="KDPG/KHG_AS_2"/>
</dbReference>
<evidence type="ECO:0000256" key="1">
    <source>
        <dbReference type="ARBA" id="ARBA00004761"/>
    </source>
</evidence>
<dbReference type="SUPFAM" id="SSF51569">
    <property type="entry name" value="Aldolase"/>
    <property type="match status" value="1"/>
</dbReference>
<dbReference type="Gene3D" id="3.20.20.70">
    <property type="entry name" value="Aldolase class I"/>
    <property type="match status" value="1"/>
</dbReference>
<comment type="pathway">
    <text evidence="1">Carbohydrate acid metabolism.</text>
</comment>
<dbReference type="InterPro" id="IPR000887">
    <property type="entry name" value="Aldlse_KDPG_KHG"/>
</dbReference>
<proteinExistence type="inferred from homology"/>
<name>A0ABT3C7C1_9MYCO</name>
<sequence length="203" mass="21199">MIPIEALDRLRAARALVLLRAEGIADALLDAYVEGGLRAIEVSFVARDAAETIARLRARHPSVLVGAGTVRRASQANTAAAAGAEYLISPSAAPEVAEWSRRRGILHIPAVMTPSEVDAALNAGARLLKLFPAARLGPGYVSDLRAPFPEVEFLASGGITIDTVPDYLRAGVRVVGMGGVLAASRDADDVRTSTAALVKAVQL</sequence>
<comment type="similarity">
    <text evidence="2">Belongs to the KHG/KDPG aldolase family.</text>
</comment>
<gene>
    <name evidence="6" type="ORF">H7J73_04970</name>
</gene>
<keyword evidence="4" id="KW-0456">Lyase</keyword>
<accession>A0ABT3C7C1</accession>
<comment type="subunit">
    <text evidence="3">Homotrimer.</text>
</comment>
<dbReference type="RefSeq" id="WP_264066152.1">
    <property type="nucleotide sequence ID" value="NZ_JACKTY010000014.1"/>
</dbReference>
<comment type="caution">
    <text evidence="6">The sequence shown here is derived from an EMBL/GenBank/DDBJ whole genome shotgun (WGS) entry which is preliminary data.</text>
</comment>
<dbReference type="PANTHER" id="PTHR30246">
    <property type="entry name" value="2-KETO-3-DEOXY-6-PHOSPHOGLUCONATE ALDOLASE"/>
    <property type="match status" value="1"/>
</dbReference>
<evidence type="ECO:0000313" key="7">
    <source>
        <dbReference type="Proteomes" id="UP001526201"/>
    </source>
</evidence>
<dbReference type="InterPro" id="IPR013785">
    <property type="entry name" value="Aldolase_TIM"/>
</dbReference>
<protein>
    <submittedName>
        <fullName evidence="6">Bifunctional 4-hydroxy-2-oxoglutarate aldolase/2-dehydro-3-deoxy-phosphogluconate aldolase</fullName>
    </submittedName>
</protein>
<dbReference type="Pfam" id="PF01081">
    <property type="entry name" value="Aldolase"/>
    <property type="match status" value="1"/>
</dbReference>
<keyword evidence="5" id="KW-0119">Carbohydrate metabolism</keyword>
<dbReference type="PROSITE" id="PS00160">
    <property type="entry name" value="ALDOLASE_KDPG_KHG_2"/>
    <property type="match status" value="1"/>
</dbReference>
<evidence type="ECO:0000256" key="4">
    <source>
        <dbReference type="ARBA" id="ARBA00023239"/>
    </source>
</evidence>
<reference evidence="6 7" key="1">
    <citation type="journal article" date="2022" name="BMC Genomics">
        <title>Comparative genome analysis of mycobacteria focusing on tRNA and non-coding RNA.</title>
        <authorList>
            <person name="Behra P.R.K."/>
            <person name="Pettersson B.M.F."/>
            <person name="Ramesh M."/>
            <person name="Das S."/>
            <person name="Dasgupta S."/>
            <person name="Kirsebom L.A."/>
        </authorList>
    </citation>
    <scope>NUCLEOTIDE SEQUENCE [LARGE SCALE GENOMIC DNA]</scope>
    <source>
        <strain evidence="6 7">DSM 44078</strain>
    </source>
</reference>
<evidence type="ECO:0000256" key="5">
    <source>
        <dbReference type="ARBA" id="ARBA00023277"/>
    </source>
</evidence>
<dbReference type="CDD" id="cd00452">
    <property type="entry name" value="KDPG_aldolase"/>
    <property type="match status" value="1"/>
</dbReference>
<keyword evidence="7" id="KW-1185">Reference proteome</keyword>